<comment type="caution">
    <text evidence="3">The sequence shown here is derived from an EMBL/GenBank/DDBJ whole genome shotgun (WGS) entry which is preliminary data.</text>
</comment>
<evidence type="ECO:0000313" key="4">
    <source>
        <dbReference type="Proteomes" id="UP000295578"/>
    </source>
</evidence>
<dbReference type="EMBL" id="SMKY01000605">
    <property type="protein sequence ID" value="TDD58750.1"/>
    <property type="molecule type" value="Genomic_DNA"/>
</dbReference>
<name>A0A4R4ZKP0_9ACTN</name>
<proteinExistence type="predicted"/>
<dbReference type="OrthoDB" id="7605626at2"/>
<dbReference type="GO" id="GO:0003697">
    <property type="term" value="F:single-stranded DNA binding"/>
    <property type="evidence" value="ECO:0007669"/>
    <property type="project" value="InterPro"/>
</dbReference>
<dbReference type="AlphaFoldDB" id="A0A4R4ZKP0"/>
<keyword evidence="4" id="KW-1185">Reference proteome</keyword>
<sequence>MSDVPRYTPQQLGQTAGDKARALTAADLADFTRAAARIGEGYSLRNRFLMWIQDPKVSHVAGFRAWRQQSRRVRKGAHGLAILAPITRPSTDDQPERQSGHEPDGMAHAPADGGGGDQPRRIASCKVIYVFDISQTEPLTPCPRCGQSCTCPPLVPHGVGPPASGEVTVMLDALIVPDDADGDELP</sequence>
<evidence type="ECO:0000313" key="3">
    <source>
        <dbReference type="EMBL" id="TDD58750.1"/>
    </source>
</evidence>
<evidence type="ECO:0000256" key="1">
    <source>
        <dbReference type="SAM" id="MobiDB-lite"/>
    </source>
</evidence>
<dbReference type="InterPro" id="IPR013610">
    <property type="entry name" value="ArdC_N"/>
</dbReference>
<feature type="compositionally biased region" description="Basic and acidic residues" evidence="1">
    <location>
        <begin position="90"/>
        <end position="105"/>
    </location>
</feature>
<dbReference type="Pfam" id="PF08401">
    <property type="entry name" value="ArdcN"/>
    <property type="match status" value="1"/>
</dbReference>
<gene>
    <name evidence="3" type="ORF">E1293_46835</name>
</gene>
<feature type="domain" description="N-terminal" evidence="2">
    <location>
        <begin position="38"/>
        <end position="100"/>
    </location>
</feature>
<feature type="region of interest" description="Disordered" evidence="1">
    <location>
        <begin position="82"/>
        <end position="118"/>
    </location>
</feature>
<accession>A0A4R4ZKP0</accession>
<organism evidence="3 4">
    <name type="scientific">Actinomadura darangshiensis</name>
    <dbReference type="NCBI Taxonomy" id="705336"/>
    <lineage>
        <taxon>Bacteria</taxon>
        <taxon>Bacillati</taxon>
        <taxon>Actinomycetota</taxon>
        <taxon>Actinomycetes</taxon>
        <taxon>Streptosporangiales</taxon>
        <taxon>Thermomonosporaceae</taxon>
        <taxon>Actinomadura</taxon>
    </lineage>
</organism>
<evidence type="ECO:0000259" key="2">
    <source>
        <dbReference type="Pfam" id="PF08401"/>
    </source>
</evidence>
<dbReference type="Proteomes" id="UP000295578">
    <property type="component" value="Unassembled WGS sequence"/>
</dbReference>
<protein>
    <recommendedName>
        <fullName evidence="2">N-terminal domain-containing protein</fullName>
    </recommendedName>
</protein>
<reference evidence="3 4" key="1">
    <citation type="submission" date="2019-03" db="EMBL/GenBank/DDBJ databases">
        <title>Draft genome sequences of novel Actinobacteria.</title>
        <authorList>
            <person name="Sahin N."/>
            <person name="Ay H."/>
            <person name="Saygin H."/>
        </authorList>
    </citation>
    <scope>NUCLEOTIDE SEQUENCE [LARGE SCALE GENOMIC DNA]</scope>
    <source>
        <strain evidence="3 4">DSM 45941</strain>
    </source>
</reference>